<feature type="transmembrane region" description="Helical" evidence="1">
    <location>
        <begin position="12"/>
        <end position="36"/>
    </location>
</feature>
<reference evidence="2 3" key="2">
    <citation type="journal article" date="2015" name="Antonie Van Leeuwenhoek">
        <title>Thioclava indica sp. nov., isolated from surface seawater of the Indian Ocean.</title>
        <authorList>
            <person name="Liu Y."/>
            <person name="Lai Q."/>
            <person name="Du J."/>
            <person name="Xu H."/>
            <person name="Jiang L."/>
            <person name="Shao Z."/>
        </authorList>
    </citation>
    <scope>NUCLEOTIDE SEQUENCE [LARGE SCALE GENOMIC DNA]</scope>
    <source>
        <strain evidence="2 3">13D2W-2</strain>
    </source>
</reference>
<dbReference type="eggNOG" id="ENOG502Z7MC">
    <property type="taxonomic scope" value="Bacteria"/>
</dbReference>
<evidence type="ECO:0000313" key="3">
    <source>
        <dbReference type="Proteomes" id="UP000028607"/>
    </source>
</evidence>
<feature type="transmembrane region" description="Helical" evidence="1">
    <location>
        <begin position="120"/>
        <end position="139"/>
    </location>
</feature>
<dbReference type="EMBL" id="AQRC01000006">
    <property type="protein sequence ID" value="KFE35144.1"/>
    <property type="molecule type" value="Genomic_DNA"/>
</dbReference>
<comment type="caution">
    <text evidence="2">The sequence shown here is derived from an EMBL/GenBank/DDBJ whole genome shotgun (WGS) entry which is preliminary data.</text>
</comment>
<feature type="transmembrane region" description="Helical" evidence="1">
    <location>
        <begin position="48"/>
        <end position="66"/>
    </location>
</feature>
<feature type="transmembrane region" description="Helical" evidence="1">
    <location>
        <begin position="209"/>
        <end position="234"/>
    </location>
</feature>
<dbReference type="RefSeq" id="WP_337588241.1">
    <property type="nucleotide sequence ID" value="NZ_AQRC01000006.1"/>
</dbReference>
<keyword evidence="1" id="KW-1133">Transmembrane helix</keyword>
<organism evidence="2 3">
    <name type="scientific">Thioclava atlantica</name>
    <dbReference type="NCBI Taxonomy" id="1317124"/>
    <lineage>
        <taxon>Bacteria</taxon>
        <taxon>Pseudomonadati</taxon>
        <taxon>Pseudomonadota</taxon>
        <taxon>Alphaproteobacteria</taxon>
        <taxon>Rhodobacterales</taxon>
        <taxon>Paracoccaceae</taxon>
        <taxon>Thioclava</taxon>
    </lineage>
</organism>
<sequence length="252" mass="27718">MALPDTTNDTTQIVALVALFGATLTLFEYAAVYPGLIEFRDAPPFNRIRFVSLYATVVLLTMVVLSETHPTTLTRFIEAIGSTVASSIDVPYSPVRLLQLTLPSNASAAQLELVRTAAGMAYLISLFSLGYFVIVLRVIGWPHAQTQFNVWVNLPTFDPTAGGDVVDHLRRDAWFNLALGFLLPFLIPAVLKLVASSFMLVTMQSAHTLIWMVTAWAFLPASLFMRGIALGRIAHMIEEKRRLQETGGYVAA</sequence>
<dbReference type="AlphaFoldDB" id="A0A085TWP7"/>
<evidence type="ECO:0000313" key="2">
    <source>
        <dbReference type="EMBL" id="KFE35144.1"/>
    </source>
</evidence>
<keyword evidence="3" id="KW-1185">Reference proteome</keyword>
<proteinExistence type="predicted"/>
<dbReference type="STRING" id="1317124.DW2_09221"/>
<reference evidence="3" key="1">
    <citation type="submission" date="2013-04" db="EMBL/GenBank/DDBJ databases">
        <title>Thioclava sp. 13D2W-2 Genome Sequencing.</title>
        <authorList>
            <person name="Lai Q."/>
            <person name="Li G."/>
            <person name="Shao Z."/>
        </authorList>
    </citation>
    <scope>NUCLEOTIDE SEQUENCE [LARGE SCALE GENOMIC DNA]</scope>
    <source>
        <strain evidence="3">13D2W-2</strain>
    </source>
</reference>
<accession>A0A085TWP7</accession>
<gene>
    <name evidence="2" type="ORF">DW2_09221</name>
</gene>
<protein>
    <submittedName>
        <fullName evidence="2">Uncharacterized protein</fullName>
    </submittedName>
</protein>
<keyword evidence="1" id="KW-0812">Transmembrane</keyword>
<name>A0A085TWP7_9RHOB</name>
<feature type="transmembrane region" description="Helical" evidence="1">
    <location>
        <begin position="177"/>
        <end position="203"/>
    </location>
</feature>
<dbReference type="Proteomes" id="UP000028607">
    <property type="component" value="Unassembled WGS sequence"/>
</dbReference>
<evidence type="ECO:0000256" key="1">
    <source>
        <dbReference type="SAM" id="Phobius"/>
    </source>
</evidence>
<keyword evidence="1" id="KW-0472">Membrane</keyword>
<dbReference type="PATRIC" id="fig|1317124.6.peg.1872"/>